<keyword evidence="6" id="KW-1185">Reference proteome</keyword>
<evidence type="ECO:0000256" key="3">
    <source>
        <dbReference type="ARBA" id="ARBA00023163"/>
    </source>
</evidence>
<dbReference type="Pfam" id="PF00352">
    <property type="entry name" value="TBP"/>
    <property type="match status" value="2"/>
</dbReference>
<dbReference type="EMBL" id="CH991550">
    <property type="protein sequence ID" value="EDQ89488.1"/>
    <property type="molecule type" value="Genomic_DNA"/>
</dbReference>
<dbReference type="SUPFAM" id="SSF55945">
    <property type="entry name" value="TATA-box binding protein-like"/>
    <property type="match status" value="2"/>
</dbReference>
<gene>
    <name evidence="5" type="ORF">MONBRDRAFT_36953</name>
</gene>
<dbReference type="AlphaFoldDB" id="A9UYM2"/>
<dbReference type="STRING" id="81824.A9UYM2"/>
<dbReference type="FunFam" id="3.30.310.10:FF:000056">
    <property type="entry name" value="Predicted protein"/>
    <property type="match status" value="1"/>
</dbReference>
<proteinExistence type="inferred from homology"/>
<dbReference type="Proteomes" id="UP000001357">
    <property type="component" value="Unassembled WGS sequence"/>
</dbReference>
<dbReference type="GO" id="GO:0016251">
    <property type="term" value="F:RNA polymerase II general transcription initiation factor activity"/>
    <property type="evidence" value="ECO:0000318"/>
    <property type="project" value="GO_Central"/>
</dbReference>
<keyword evidence="3" id="KW-0804">Transcription</keyword>
<dbReference type="Gene3D" id="3.30.310.10">
    <property type="entry name" value="TATA-Binding Protein"/>
    <property type="match status" value="2"/>
</dbReference>
<organism evidence="5 6">
    <name type="scientific">Monosiga brevicollis</name>
    <name type="common">Choanoflagellate</name>
    <dbReference type="NCBI Taxonomy" id="81824"/>
    <lineage>
        <taxon>Eukaryota</taxon>
        <taxon>Choanoflagellata</taxon>
        <taxon>Craspedida</taxon>
        <taxon>Salpingoecidae</taxon>
        <taxon>Monosiga</taxon>
    </lineage>
</organism>
<dbReference type="InterPro" id="IPR012295">
    <property type="entry name" value="TBP_dom_sf"/>
</dbReference>
<dbReference type="eggNOG" id="KOG3302">
    <property type="taxonomic scope" value="Eukaryota"/>
</dbReference>
<sequence>MAAKGNVKVEATENSATSLPTATDVRPADGITPTVENVVATGYFSGKVNLAEVQKKTRNIEYNPRRFAACVIRNKLPHSTGLLFSSGKLVIMGCKSEEQAEQAWSKFQDIVIKRCNIAVTPTGFKIHNVVGKVDVGFKIDLHKLHMEHSKFVTYDPETFPGLTYRMQDPSVVLLVFHSGKVVLTKAKTRLEMIEGLRRILPTLKENRSSVA</sequence>
<name>A9UYM2_MONBE</name>
<feature type="compositionally biased region" description="Polar residues" evidence="4">
    <location>
        <begin position="12"/>
        <end position="21"/>
    </location>
</feature>
<evidence type="ECO:0000313" key="6">
    <source>
        <dbReference type="Proteomes" id="UP000001357"/>
    </source>
</evidence>
<reference evidence="5 6" key="1">
    <citation type="journal article" date="2008" name="Nature">
        <title>The genome of the choanoflagellate Monosiga brevicollis and the origin of metazoans.</title>
        <authorList>
            <consortium name="JGI Sequencing"/>
            <person name="King N."/>
            <person name="Westbrook M.J."/>
            <person name="Young S.L."/>
            <person name="Kuo A."/>
            <person name="Abedin M."/>
            <person name="Chapman J."/>
            <person name="Fairclough S."/>
            <person name="Hellsten U."/>
            <person name="Isogai Y."/>
            <person name="Letunic I."/>
            <person name="Marr M."/>
            <person name="Pincus D."/>
            <person name="Putnam N."/>
            <person name="Rokas A."/>
            <person name="Wright K.J."/>
            <person name="Zuzow R."/>
            <person name="Dirks W."/>
            <person name="Good M."/>
            <person name="Goodstein D."/>
            <person name="Lemons D."/>
            <person name="Li W."/>
            <person name="Lyons J.B."/>
            <person name="Morris A."/>
            <person name="Nichols S."/>
            <person name="Richter D.J."/>
            <person name="Salamov A."/>
            <person name="Bork P."/>
            <person name="Lim W.A."/>
            <person name="Manning G."/>
            <person name="Miller W.T."/>
            <person name="McGinnis W."/>
            <person name="Shapiro H."/>
            <person name="Tjian R."/>
            <person name="Grigoriev I.V."/>
            <person name="Rokhsar D."/>
        </authorList>
    </citation>
    <scope>NUCLEOTIDE SEQUENCE [LARGE SCALE GENOMIC DNA]</scope>
    <source>
        <strain evidence="6">MX1 / ATCC 50154</strain>
    </source>
</reference>
<dbReference type="InParanoid" id="A9UYM2"/>
<evidence type="ECO:0000256" key="2">
    <source>
        <dbReference type="ARBA" id="ARBA00023125"/>
    </source>
</evidence>
<dbReference type="GO" id="GO:0003677">
    <property type="term" value="F:DNA binding"/>
    <property type="evidence" value="ECO:0007669"/>
    <property type="project" value="UniProtKB-KW"/>
</dbReference>
<dbReference type="GeneID" id="5890763"/>
<evidence type="ECO:0000256" key="4">
    <source>
        <dbReference type="SAM" id="MobiDB-lite"/>
    </source>
</evidence>
<dbReference type="GO" id="GO:0006352">
    <property type="term" value="P:DNA-templated transcription initiation"/>
    <property type="evidence" value="ECO:0000318"/>
    <property type="project" value="GO_Central"/>
</dbReference>
<accession>A9UYM2</accession>
<feature type="region of interest" description="Disordered" evidence="4">
    <location>
        <begin position="1"/>
        <end position="27"/>
    </location>
</feature>
<evidence type="ECO:0000256" key="1">
    <source>
        <dbReference type="ARBA" id="ARBA00005560"/>
    </source>
</evidence>
<dbReference type="RefSeq" id="XP_001745517.1">
    <property type="nucleotide sequence ID" value="XM_001745465.1"/>
</dbReference>
<dbReference type="PRINTS" id="PR00686">
    <property type="entry name" value="TIFACTORIID"/>
</dbReference>
<dbReference type="OMA" id="VYRMDEP"/>
<dbReference type="PANTHER" id="PTHR10126">
    <property type="entry name" value="TATA-BOX BINDING PROTEIN"/>
    <property type="match status" value="1"/>
</dbReference>
<dbReference type="InterPro" id="IPR000814">
    <property type="entry name" value="TBP"/>
</dbReference>
<keyword evidence="2" id="KW-0238">DNA-binding</keyword>
<protein>
    <recommendedName>
        <fullName evidence="7">TATA-box-binding protein</fullName>
    </recommendedName>
</protein>
<evidence type="ECO:0008006" key="7">
    <source>
        <dbReference type="Google" id="ProtNLM"/>
    </source>
</evidence>
<evidence type="ECO:0000313" key="5">
    <source>
        <dbReference type="EMBL" id="EDQ89488.1"/>
    </source>
</evidence>
<dbReference type="KEGG" id="mbr:MONBRDRAFT_36953"/>
<comment type="similarity">
    <text evidence="1">Belongs to the TBP family.</text>
</comment>